<accession>A0A9X3F2S2</accession>
<dbReference type="SUPFAM" id="SSF48371">
    <property type="entry name" value="ARM repeat"/>
    <property type="match status" value="1"/>
</dbReference>
<dbReference type="InterPro" id="IPR011989">
    <property type="entry name" value="ARM-like"/>
</dbReference>
<keyword evidence="2" id="KW-1185">Reference proteome</keyword>
<dbReference type="Proteomes" id="UP001145087">
    <property type="component" value="Unassembled WGS sequence"/>
</dbReference>
<gene>
    <name evidence="1" type="ORF">OU798_03115</name>
</gene>
<dbReference type="EMBL" id="JAPOHD010000007">
    <property type="protein sequence ID" value="MCY1719313.1"/>
    <property type="molecule type" value="Genomic_DNA"/>
</dbReference>
<dbReference type="InterPro" id="IPR016024">
    <property type="entry name" value="ARM-type_fold"/>
</dbReference>
<comment type="caution">
    <text evidence="1">The sequence shown here is derived from an EMBL/GenBank/DDBJ whole genome shotgun (WGS) entry which is preliminary data.</text>
</comment>
<dbReference type="RefSeq" id="WP_343331651.1">
    <property type="nucleotide sequence ID" value="NZ_JAPOHD010000007.1"/>
</dbReference>
<evidence type="ECO:0000313" key="2">
    <source>
        <dbReference type="Proteomes" id="UP001145087"/>
    </source>
</evidence>
<reference evidence="1" key="1">
    <citation type="submission" date="2022-11" db="EMBL/GenBank/DDBJ databases">
        <title>Marilongibacter aestuarii gen. nov., sp. nov., isolated from tidal flat sediment.</title>
        <authorList>
            <person name="Jiayan W."/>
        </authorList>
    </citation>
    <scope>NUCLEOTIDE SEQUENCE</scope>
    <source>
        <strain evidence="1">Z1-6</strain>
    </source>
</reference>
<organism evidence="1 2">
    <name type="scientific">Draconibacterium aestuarii</name>
    <dbReference type="NCBI Taxonomy" id="2998507"/>
    <lineage>
        <taxon>Bacteria</taxon>
        <taxon>Pseudomonadati</taxon>
        <taxon>Bacteroidota</taxon>
        <taxon>Bacteroidia</taxon>
        <taxon>Marinilabiliales</taxon>
        <taxon>Prolixibacteraceae</taxon>
        <taxon>Draconibacterium</taxon>
    </lineage>
</organism>
<sequence length="168" mass="19395">MTKNKINQETKNRLFSGNQTEVIAAINTIKDTGNKEYLPVLFELLLSQPEEEIKKEILLLLGTIKDKQAIPVFIEALKEEKFIPLRKDILTSCWQNGMDYGNYIDIFVELVVDGEWDIAFEAFTVIENLEHFPPAEEMKETKLRVARALKSANKQKSYFLEEILKMAP</sequence>
<dbReference type="Pfam" id="PF13646">
    <property type="entry name" value="HEAT_2"/>
    <property type="match status" value="1"/>
</dbReference>
<proteinExistence type="predicted"/>
<protein>
    <submittedName>
        <fullName evidence="1">HEAT repeat domain-containing protein</fullName>
    </submittedName>
</protein>
<evidence type="ECO:0000313" key="1">
    <source>
        <dbReference type="EMBL" id="MCY1719313.1"/>
    </source>
</evidence>
<name>A0A9X3F2S2_9BACT</name>
<dbReference type="AlphaFoldDB" id="A0A9X3F2S2"/>
<dbReference type="Gene3D" id="1.25.10.10">
    <property type="entry name" value="Leucine-rich Repeat Variant"/>
    <property type="match status" value="1"/>
</dbReference>